<dbReference type="GO" id="GO:0016853">
    <property type="term" value="F:isomerase activity"/>
    <property type="evidence" value="ECO:0007669"/>
    <property type="project" value="UniProtKB-KW"/>
</dbReference>
<dbReference type="Proteomes" id="UP000183114">
    <property type="component" value="Unassembled WGS sequence"/>
</dbReference>
<evidence type="ECO:0000259" key="1">
    <source>
        <dbReference type="Pfam" id="PF16036"/>
    </source>
</evidence>
<name>A0A1H5E384_9PSED</name>
<proteinExistence type="predicted"/>
<sequence>MNVAESRRFLVHRLSIGWLFAMLLAVPAWADWHPALPDRRLVGSGDFTWFGVSLYTARLWSSGLPLTWDQPFALELTYHRVFSRDTLVEASLTEMARMAEARLEESTLQRWSNEMREAFVDVRPGMRITGVYHPGKGCTFFVDGQLHHRVDDPAFARAFFNIWLDPRTRDKQLRQRLLGMAGPVE</sequence>
<dbReference type="AlphaFoldDB" id="A0A1H5E384"/>
<dbReference type="EMBL" id="FNTF01000002">
    <property type="protein sequence ID" value="SED85589.1"/>
    <property type="molecule type" value="Genomic_DNA"/>
</dbReference>
<dbReference type="Pfam" id="PF16036">
    <property type="entry name" value="Chalcone_3"/>
    <property type="match status" value="1"/>
</dbReference>
<gene>
    <name evidence="2" type="ORF">SAMN04490185_4355</name>
</gene>
<accession>A0A1H5E384</accession>
<dbReference type="InterPro" id="IPR016087">
    <property type="entry name" value="Chalcone_isomerase"/>
</dbReference>
<keyword evidence="2" id="KW-0413">Isomerase</keyword>
<evidence type="ECO:0000313" key="3">
    <source>
        <dbReference type="Proteomes" id="UP000183114"/>
    </source>
</evidence>
<evidence type="ECO:0000313" key="2">
    <source>
        <dbReference type="EMBL" id="SED85589.1"/>
    </source>
</evidence>
<organism evidence="2 3">
    <name type="scientific">Pseudomonas frederiksbergensis</name>
    <dbReference type="NCBI Taxonomy" id="104087"/>
    <lineage>
        <taxon>Bacteria</taxon>
        <taxon>Pseudomonadati</taxon>
        <taxon>Pseudomonadota</taxon>
        <taxon>Gammaproteobacteria</taxon>
        <taxon>Pseudomonadales</taxon>
        <taxon>Pseudomonadaceae</taxon>
        <taxon>Pseudomonas</taxon>
    </lineage>
</organism>
<protein>
    <submittedName>
        <fullName evidence="2">Chalcone isomerase-like</fullName>
    </submittedName>
</protein>
<feature type="domain" description="Chalcone isomerase" evidence="1">
    <location>
        <begin position="72"/>
        <end position="179"/>
    </location>
</feature>
<reference evidence="2 3" key="1">
    <citation type="submission" date="2016-10" db="EMBL/GenBank/DDBJ databases">
        <authorList>
            <person name="de Groot N.N."/>
        </authorList>
    </citation>
    <scope>NUCLEOTIDE SEQUENCE [LARGE SCALE GENOMIC DNA]</scope>
    <source>
        <strain evidence="2 3">BS3655</strain>
    </source>
</reference>